<protein>
    <recommendedName>
        <fullName evidence="7 8">Ribonuclease P protein component</fullName>
        <shortName evidence="7">RNase P protein</shortName>
        <shortName evidence="7">RNaseP protein</shortName>
        <ecNumber evidence="7 8">3.1.26.5</ecNumber>
    </recommendedName>
    <alternativeName>
        <fullName evidence="7">Protein C5</fullName>
    </alternativeName>
</protein>
<evidence type="ECO:0000256" key="8">
    <source>
        <dbReference type="NCBIfam" id="TIGR00188"/>
    </source>
</evidence>
<dbReference type="GO" id="GO:0000049">
    <property type="term" value="F:tRNA binding"/>
    <property type="evidence" value="ECO:0007669"/>
    <property type="project" value="UniProtKB-UniRule"/>
</dbReference>
<evidence type="ECO:0000256" key="1">
    <source>
        <dbReference type="ARBA" id="ARBA00002663"/>
    </source>
</evidence>
<gene>
    <name evidence="7 9" type="primary">rnpA</name>
    <name evidence="9" type="ORF">ENQ34_03890</name>
</gene>
<dbReference type="InterPro" id="IPR020539">
    <property type="entry name" value="RNase_P_CS"/>
</dbReference>
<comment type="similarity">
    <text evidence="7">Belongs to the RnpA family.</text>
</comment>
<evidence type="ECO:0000256" key="7">
    <source>
        <dbReference type="HAMAP-Rule" id="MF_00227"/>
    </source>
</evidence>
<dbReference type="InterPro" id="IPR020568">
    <property type="entry name" value="Ribosomal_Su5_D2-typ_SF"/>
</dbReference>
<dbReference type="HAMAP" id="MF_00227">
    <property type="entry name" value="RNase_P"/>
    <property type="match status" value="1"/>
</dbReference>
<dbReference type="EMBL" id="DSMU01000247">
    <property type="protein sequence ID" value="HEL65809.1"/>
    <property type="molecule type" value="Genomic_DNA"/>
</dbReference>
<dbReference type="GO" id="GO:0042781">
    <property type="term" value="F:3'-tRNA processing endoribonuclease activity"/>
    <property type="evidence" value="ECO:0007669"/>
    <property type="project" value="TreeGrafter"/>
</dbReference>
<dbReference type="AlphaFoldDB" id="A0A7C2E2Q2"/>
<dbReference type="InterPro" id="IPR000100">
    <property type="entry name" value="RNase_P"/>
</dbReference>
<evidence type="ECO:0000256" key="6">
    <source>
        <dbReference type="ARBA" id="ARBA00022884"/>
    </source>
</evidence>
<name>A0A7C2E2Q2_9THEO</name>
<reference evidence="9" key="1">
    <citation type="journal article" date="2020" name="mSystems">
        <title>Genome- and Community-Level Interaction Insights into Carbon Utilization and Element Cycling Functions of Hydrothermarchaeota in Hydrothermal Sediment.</title>
        <authorList>
            <person name="Zhou Z."/>
            <person name="Liu Y."/>
            <person name="Xu W."/>
            <person name="Pan J."/>
            <person name="Luo Z.H."/>
            <person name="Li M."/>
        </authorList>
    </citation>
    <scope>NUCLEOTIDE SEQUENCE [LARGE SCALE GENOMIC DNA]</scope>
    <source>
        <strain evidence="9">SpSt-300</strain>
    </source>
</reference>
<evidence type="ECO:0000256" key="4">
    <source>
        <dbReference type="ARBA" id="ARBA00022759"/>
    </source>
</evidence>
<sequence>MRELTLAKVWWHKLGRRNFEKVFRHGRAVAAGGVVAFVLVNHLPVCRIGFAVSRRVGNAVQRNRMRRLLREVSRLNPEWFRSGYDYVLLGRGTAGMEGYAAVARAVRQALDRLKVE</sequence>
<dbReference type="NCBIfam" id="TIGR00188">
    <property type="entry name" value="rnpA"/>
    <property type="match status" value="1"/>
</dbReference>
<proteinExistence type="inferred from homology"/>
<dbReference type="PANTHER" id="PTHR33992:SF1">
    <property type="entry name" value="RIBONUCLEASE P PROTEIN COMPONENT"/>
    <property type="match status" value="1"/>
</dbReference>
<comment type="function">
    <text evidence="1 7">RNaseP catalyzes the removal of the 5'-leader sequence from pre-tRNA to produce the mature 5'-terminus. It can also cleave other RNA substrates such as 4.5S RNA. The protein component plays an auxiliary but essential role in vivo by binding to the 5'-leader sequence and broadening the substrate specificity of the ribozyme.</text>
</comment>
<evidence type="ECO:0000256" key="2">
    <source>
        <dbReference type="ARBA" id="ARBA00022694"/>
    </source>
</evidence>
<evidence type="ECO:0000313" key="9">
    <source>
        <dbReference type="EMBL" id="HEL65809.1"/>
    </source>
</evidence>
<dbReference type="Pfam" id="PF00825">
    <property type="entry name" value="Ribonuclease_P"/>
    <property type="match status" value="1"/>
</dbReference>
<keyword evidence="4 7" id="KW-0255">Endonuclease</keyword>
<organism evidence="9">
    <name type="scientific">Ammonifex degensii</name>
    <dbReference type="NCBI Taxonomy" id="42838"/>
    <lineage>
        <taxon>Bacteria</taxon>
        <taxon>Bacillati</taxon>
        <taxon>Bacillota</taxon>
        <taxon>Clostridia</taxon>
        <taxon>Thermoanaerobacterales</taxon>
        <taxon>Thermoanaerobacteraceae</taxon>
        <taxon>Ammonifex</taxon>
    </lineage>
</organism>
<accession>A0A7C2E2Q2</accession>
<keyword evidence="2 7" id="KW-0819">tRNA processing</keyword>
<evidence type="ECO:0000256" key="3">
    <source>
        <dbReference type="ARBA" id="ARBA00022722"/>
    </source>
</evidence>
<keyword evidence="6 7" id="KW-0694">RNA-binding</keyword>
<keyword evidence="3 7" id="KW-0540">Nuclease</keyword>
<dbReference type="EC" id="3.1.26.5" evidence="7 8"/>
<dbReference type="PANTHER" id="PTHR33992">
    <property type="entry name" value="RIBONUCLEASE P PROTEIN COMPONENT"/>
    <property type="match status" value="1"/>
</dbReference>
<evidence type="ECO:0000256" key="5">
    <source>
        <dbReference type="ARBA" id="ARBA00022801"/>
    </source>
</evidence>
<dbReference type="PROSITE" id="PS00648">
    <property type="entry name" value="RIBONUCLEASE_P"/>
    <property type="match status" value="1"/>
</dbReference>
<dbReference type="SUPFAM" id="SSF54211">
    <property type="entry name" value="Ribosomal protein S5 domain 2-like"/>
    <property type="match status" value="1"/>
</dbReference>
<comment type="catalytic activity">
    <reaction evidence="7">
        <text>Endonucleolytic cleavage of RNA, removing 5'-extranucleotides from tRNA precursor.</text>
        <dbReference type="EC" id="3.1.26.5"/>
    </reaction>
</comment>
<dbReference type="Gene3D" id="3.30.230.10">
    <property type="match status" value="1"/>
</dbReference>
<comment type="caution">
    <text evidence="9">The sequence shown here is derived from an EMBL/GenBank/DDBJ whole genome shotgun (WGS) entry which is preliminary data.</text>
</comment>
<dbReference type="InterPro" id="IPR014721">
    <property type="entry name" value="Ribsml_uS5_D2-typ_fold_subgr"/>
</dbReference>
<dbReference type="GO" id="GO:0004526">
    <property type="term" value="F:ribonuclease P activity"/>
    <property type="evidence" value="ECO:0007669"/>
    <property type="project" value="UniProtKB-UniRule"/>
</dbReference>
<dbReference type="GO" id="GO:0030677">
    <property type="term" value="C:ribonuclease P complex"/>
    <property type="evidence" value="ECO:0007669"/>
    <property type="project" value="TreeGrafter"/>
</dbReference>
<keyword evidence="5 7" id="KW-0378">Hydrolase</keyword>
<comment type="subunit">
    <text evidence="7">Consists of a catalytic RNA component (M1 or rnpB) and a protein subunit.</text>
</comment>
<dbReference type="GO" id="GO:0001682">
    <property type="term" value="P:tRNA 5'-leader removal"/>
    <property type="evidence" value="ECO:0007669"/>
    <property type="project" value="UniProtKB-UniRule"/>
</dbReference>